<dbReference type="InterPro" id="IPR021899">
    <property type="entry name" value="DUF3511"/>
</dbReference>
<dbReference type="AlphaFoldDB" id="A0A2P5WMD3"/>
<dbReference type="Proteomes" id="UP000327439">
    <property type="component" value="Chromosome A05"/>
</dbReference>
<keyword evidence="4" id="KW-1185">Reference proteome</keyword>
<dbReference type="OrthoDB" id="1655903at2759"/>
<gene>
    <name evidence="1" type="ORF">ES319_A05G032200v1</name>
    <name evidence="2" type="ORF">GOBAR_AA28446</name>
</gene>
<evidence type="ECO:0000313" key="3">
    <source>
        <dbReference type="Proteomes" id="UP000239757"/>
    </source>
</evidence>
<accession>A0A2P5WMD3</accession>
<evidence type="ECO:0008006" key="5">
    <source>
        <dbReference type="Google" id="ProtNLM"/>
    </source>
</evidence>
<organism evidence="2 3">
    <name type="scientific">Gossypium barbadense</name>
    <name type="common">Sea Island cotton</name>
    <name type="synonym">Hibiscus barbadensis</name>
    <dbReference type="NCBI Taxonomy" id="3634"/>
    <lineage>
        <taxon>Eukaryota</taxon>
        <taxon>Viridiplantae</taxon>
        <taxon>Streptophyta</taxon>
        <taxon>Embryophyta</taxon>
        <taxon>Tracheophyta</taxon>
        <taxon>Spermatophyta</taxon>
        <taxon>Magnoliopsida</taxon>
        <taxon>eudicotyledons</taxon>
        <taxon>Gunneridae</taxon>
        <taxon>Pentapetalae</taxon>
        <taxon>rosids</taxon>
        <taxon>malvids</taxon>
        <taxon>Malvales</taxon>
        <taxon>Malvaceae</taxon>
        <taxon>Malvoideae</taxon>
        <taxon>Gossypium</taxon>
    </lineage>
</organism>
<dbReference type="Pfam" id="PF12023">
    <property type="entry name" value="DUF3511"/>
    <property type="match status" value="1"/>
</dbReference>
<sequence>MEDLGSKAYGDVKMQHIESYKGPNSSYGNGIHSRQDLSCYGASHASTVRQRQTQVQNTDAKFRKGKSGCCSKSWSLNDLELQRKKRVASYKVYDVEGRVKGSLKKSFRWLKDRYTRIVYGSSFEQMYHSLTKRSSSRLNINLHLVFCK</sequence>
<dbReference type="PANTHER" id="PTHR33193:SF71">
    <property type="entry name" value="OS02G0223700 PROTEIN"/>
    <property type="match status" value="1"/>
</dbReference>
<evidence type="ECO:0000313" key="1">
    <source>
        <dbReference type="EMBL" id="KAB2079879.1"/>
    </source>
</evidence>
<dbReference type="EMBL" id="KZ667115">
    <property type="protein sequence ID" value="PPR92224.1"/>
    <property type="molecule type" value="Genomic_DNA"/>
</dbReference>
<dbReference type="EMBL" id="CM018206">
    <property type="protein sequence ID" value="KAB2079879.1"/>
    <property type="molecule type" value="Genomic_DNA"/>
</dbReference>
<evidence type="ECO:0000313" key="2">
    <source>
        <dbReference type="EMBL" id="PPR92224.1"/>
    </source>
</evidence>
<proteinExistence type="predicted"/>
<name>A0A2P5WMD3_GOSBA</name>
<dbReference type="PANTHER" id="PTHR33193">
    <property type="entry name" value="DOMAIN PROTEIN, PUTATIVE (DUF3511)-RELATED"/>
    <property type="match status" value="1"/>
</dbReference>
<reference evidence="1 4" key="2">
    <citation type="submission" date="2019-06" db="EMBL/GenBank/DDBJ databases">
        <title>WGS assembly of Gossypium barbadense.</title>
        <authorList>
            <person name="Chen Z.J."/>
            <person name="Sreedasyam A."/>
            <person name="Ando A."/>
            <person name="Song Q."/>
            <person name="De L."/>
            <person name="Hulse-Kemp A."/>
            <person name="Ding M."/>
            <person name="Ye W."/>
            <person name="Kirkbride R."/>
            <person name="Jenkins J."/>
            <person name="Plott C."/>
            <person name="Lovell J."/>
            <person name="Lin Y.-M."/>
            <person name="Vaughn R."/>
            <person name="Liu B."/>
            <person name="Li W."/>
            <person name="Simpson S."/>
            <person name="Scheffler B."/>
            <person name="Saski C."/>
            <person name="Grover C."/>
            <person name="Hu G."/>
            <person name="Conover J."/>
            <person name="Carlson J."/>
            <person name="Shu S."/>
            <person name="Boston L."/>
            <person name="Williams M."/>
            <person name="Peterson D."/>
            <person name="Mcgee K."/>
            <person name="Jones D."/>
            <person name="Wendel J."/>
            <person name="Stelly D."/>
            <person name="Grimwood J."/>
            <person name="Schmutz J."/>
        </authorList>
    </citation>
    <scope>NUCLEOTIDE SEQUENCE [LARGE SCALE GENOMIC DNA]</scope>
    <source>
        <strain evidence="1">1400233.01</strain>
    </source>
</reference>
<evidence type="ECO:0000313" key="4">
    <source>
        <dbReference type="Proteomes" id="UP000327439"/>
    </source>
</evidence>
<protein>
    <recommendedName>
        <fullName evidence="5">DUF3511 domain-containing protein</fullName>
    </recommendedName>
</protein>
<reference evidence="2 3" key="1">
    <citation type="submission" date="2015-01" db="EMBL/GenBank/DDBJ databases">
        <title>Genome of allotetraploid Gossypium barbadense reveals genomic plasticity and fiber elongation in cotton evolution.</title>
        <authorList>
            <person name="Chen X."/>
            <person name="Liu X."/>
            <person name="Zhao B."/>
            <person name="Zheng H."/>
            <person name="Hu Y."/>
            <person name="Lu G."/>
            <person name="Yang C."/>
            <person name="Chen J."/>
            <person name="Shan C."/>
            <person name="Zhang L."/>
            <person name="Zhou Y."/>
            <person name="Wang L."/>
            <person name="Guo W."/>
            <person name="Bai Y."/>
            <person name="Ruan J."/>
            <person name="Shangguan X."/>
            <person name="Mao Y."/>
            <person name="Jiang J."/>
            <person name="Zhu Y."/>
            <person name="Lei J."/>
            <person name="Kang H."/>
            <person name="Chen S."/>
            <person name="He X."/>
            <person name="Wang R."/>
            <person name="Wang Y."/>
            <person name="Chen J."/>
            <person name="Wang L."/>
            <person name="Yu S."/>
            <person name="Wang B."/>
            <person name="Wei J."/>
            <person name="Song S."/>
            <person name="Lu X."/>
            <person name="Gao Z."/>
            <person name="Gu W."/>
            <person name="Deng X."/>
            <person name="Ma D."/>
            <person name="Wang S."/>
            <person name="Liang W."/>
            <person name="Fang L."/>
            <person name="Cai C."/>
            <person name="Zhu X."/>
            <person name="Zhou B."/>
            <person name="Zhang Y."/>
            <person name="Chen Z."/>
            <person name="Xu S."/>
            <person name="Zhu R."/>
            <person name="Wang S."/>
            <person name="Zhang T."/>
            <person name="Zhao G."/>
        </authorList>
    </citation>
    <scope>NUCLEOTIDE SEQUENCE [LARGE SCALE GENOMIC DNA]</scope>
    <source>
        <strain evidence="3">cv. Xinhai21</strain>
        <tissue evidence="2">Leaf</tissue>
    </source>
</reference>
<dbReference type="Proteomes" id="UP000239757">
    <property type="component" value="Unassembled WGS sequence"/>
</dbReference>